<dbReference type="Proteomes" id="UP000033047">
    <property type="component" value="Unassembled WGS sequence"/>
</dbReference>
<organism evidence="9 10">
    <name type="scientific">Parabacteroides goldsteinii DSM 19448 = WAL 12034</name>
    <dbReference type="NCBI Taxonomy" id="927665"/>
    <lineage>
        <taxon>Bacteria</taxon>
        <taxon>Pseudomonadati</taxon>
        <taxon>Bacteroidota</taxon>
        <taxon>Bacteroidia</taxon>
        <taxon>Bacteroidales</taxon>
        <taxon>Tannerellaceae</taxon>
        <taxon>Parabacteroides</taxon>
    </lineage>
</organism>
<protein>
    <recommendedName>
        <fullName evidence="11">RagB/SusD domain-containing protein</fullName>
    </recommendedName>
</protein>
<evidence type="ECO:0000259" key="8">
    <source>
        <dbReference type="Pfam" id="PF14322"/>
    </source>
</evidence>
<dbReference type="SUPFAM" id="SSF48452">
    <property type="entry name" value="TPR-like"/>
    <property type="match status" value="1"/>
</dbReference>
<evidence type="ECO:0000256" key="4">
    <source>
        <dbReference type="ARBA" id="ARBA00023136"/>
    </source>
</evidence>
<accession>A0A0F5IRB2</accession>
<dbReference type="InterPro" id="IPR012944">
    <property type="entry name" value="SusD_RagB_dom"/>
</dbReference>
<dbReference type="Gene3D" id="1.25.40.390">
    <property type="match status" value="1"/>
</dbReference>
<dbReference type="InterPro" id="IPR011990">
    <property type="entry name" value="TPR-like_helical_dom_sf"/>
</dbReference>
<evidence type="ECO:0000256" key="5">
    <source>
        <dbReference type="ARBA" id="ARBA00023237"/>
    </source>
</evidence>
<keyword evidence="5" id="KW-0998">Cell outer membrane</keyword>
<dbReference type="EMBL" id="AQHV01000023">
    <property type="protein sequence ID" value="KKB48086.1"/>
    <property type="molecule type" value="Genomic_DNA"/>
</dbReference>
<evidence type="ECO:0000256" key="3">
    <source>
        <dbReference type="ARBA" id="ARBA00022729"/>
    </source>
</evidence>
<dbReference type="GO" id="GO:0009279">
    <property type="term" value="C:cell outer membrane"/>
    <property type="evidence" value="ECO:0007669"/>
    <property type="project" value="UniProtKB-SubCell"/>
</dbReference>
<dbReference type="Pfam" id="PF14322">
    <property type="entry name" value="SusD-like_3"/>
    <property type="match status" value="1"/>
</dbReference>
<sequence>MKLFNKYAILLASSLMLLPSCNDFLDKTPIAAVTPDTYLWSDADLGAYALKQYSFTTHQGAGIGIWAGDNHTDNQATSSYDTRWVPGEWRVKDHYDKDSDDPYYFSGIYNCNYFLETVIPRYEEGTLTGSIDMVKHYIGEIYFLRAWKYFSKLQTFGDFPIVKETLPDDKPILVEASKRQPRHLVARFILEDLDKAIGFLSDNPTGGTNRITQKAAYLVKSRVALYEASWETYHANTAFVPNGPGYPGIQSDYNAQSEIAFFLKECKDAAAAVADNVPLATNNHVWADGLAKMNNPYFAQFSSNDMSGYPEILLWRDYSIGLNIRHSAGFYIRVGGNSGFTRQFVETFLMKNGLPVYANGSGYKGDMSVKDVRADRDERLQLFMMTPNEILTDGQVEFVDTLSSLPNILAKAESRNVTGYQLRKGLSNNWSRDWNESEEGSPIFRATEAYLNYIEASCIENNGSSIDGKAQGYWRQLRERAGLPSDYNVTVAATDLGKESDWAVYSAGQQVTPLLYNIRRERRCEMMEEGLRMFDLKRWRALDQLNATWQPEGINLWESGLSHEYANQGINLVADGSDVANVSSPDRSTYLRPYEIINKVSNLMYGKGYDWCDAHYLNPISIIHFRNTAENPGDLTTSVIYQNPGWSLVADEGPKVK</sequence>
<dbReference type="Pfam" id="PF07980">
    <property type="entry name" value="SusD_RagB"/>
    <property type="match status" value="1"/>
</dbReference>
<dbReference type="InterPro" id="IPR033985">
    <property type="entry name" value="SusD-like_N"/>
</dbReference>
<feature type="domain" description="RagB/SusD" evidence="7">
    <location>
        <begin position="324"/>
        <end position="646"/>
    </location>
</feature>
<evidence type="ECO:0000313" key="10">
    <source>
        <dbReference type="Proteomes" id="UP000033047"/>
    </source>
</evidence>
<evidence type="ECO:0000256" key="1">
    <source>
        <dbReference type="ARBA" id="ARBA00004442"/>
    </source>
</evidence>
<dbReference type="PATRIC" id="fig|927665.4.peg.4428"/>
<keyword evidence="3 6" id="KW-0732">Signal</keyword>
<feature type="chain" id="PRO_5002488722" description="RagB/SusD domain-containing protein" evidence="6">
    <location>
        <begin position="23"/>
        <end position="657"/>
    </location>
</feature>
<evidence type="ECO:0000256" key="2">
    <source>
        <dbReference type="ARBA" id="ARBA00006275"/>
    </source>
</evidence>
<comment type="similarity">
    <text evidence="2">Belongs to the SusD family.</text>
</comment>
<dbReference type="RefSeq" id="WP_046147377.1">
    <property type="nucleotide sequence ID" value="NZ_KQ033913.1"/>
</dbReference>
<evidence type="ECO:0000259" key="7">
    <source>
        <dbReference type="Pfam" id="PF07980"/>
    </source>
</evidence>
<name>A0A0F5IRB2_9BACT</name>
<comment type="caution">
    <text evidence="9">The sequence shown here is derived from an EMBL/GenBank/DDBJ whole genome shotgun (WGS) entry which is preliminary data.</text>
</comment>
<gene>
    <name evidence="9" type="ORF">HMPREF1535_04312</name>
</gene>
<evidence type="ECO:0000313" key="9">
    <source>
        <dbReference type="EMBL" id="KKB48086.1"/>
    </source>
</evidence>
<feature type="domain" description="SusD-like N-terminal" evidence="8">
    <location>
        <begin position="65"/>
        <end position="225"/>
    </location>
</feature>
<reference evidence="9 10" key="1">
    <citation type="submission" date="2013-04" db="EMBL/GenBank/DDBJ databases">
        <title>The Genome Sequence of Parabacteroides goldsteinii DSM 19448.</title>
        <authorList>
            <consortium name="The Broad Institute Genomics Platform"/>
            <person name="Earl A."/>
            <person name="Ward D."/>
            <person name="Feldgarden M."/>
            <person name="Gevers D."/>
            <person name="Martens E."/>
            <person name="Sakamoto M."/>
            <person name="Benno Y."/>
            <person name="Song Y."/>
            <person name="Liu C."/>
            <person name="Lee J."/>
            <person name="Bolanos M."/>
            <person name="Vaisanen M.L."/>
            <person name="Finegold S.M."/>
            <person name="Walker B."/>
            <person name="Young S."/>
            <person name="Zeng Q."/>
            <person name="Gargeya S."/>
            <person name="Fitzgerald M."/>
            <person name="Haas B."/>
            <person name="Abouelleil A."/>
            <person name="Allen A.W."/>
            <person name="Alvarado L."/>
            <person name="Arachchi H.M."/>
            <person name="Berlin A.M."/>
            <person name="Chapman S.B."/>
            <person name="Gainer-Dewar J."/>
            <person name="Goldberg J."/>
            <person name="Griggs A."/>
            <person name="Gujja S."/>
            <person name="Hansen M."/>
            <person name="Howarth C."/>
            <person name="Imamovic A."/>
            <person name="Ireland A."/>
            <person name="Larimer J."/>
            <person name="McCowan C."/>
            <person name="Murphy C."/>
            <person name="Pearson M."/>
            <person name="Poon T.W."/>
            <person name="Priest M."/>
            <person name="Roberts A."/>
            <person name="Saif S."/>
            <person name="Shea T."/>
            <person name="Sisk P."/>
            <person name="Sykes S."/>
            <person name="Wortman J."/>
            <person name="Nusbaum C."/>
            <person name="Birren B."/>
        </authorList>
    </citation>
    <scope>NUCLEOTIDE SEQUENCE [LARGE SCALE GENOMIC DNA]</scope>
    <source>
        <strain evidence="9 10">DSM 19448</strain>
    </source>
</reference>
<evidence type="ECO:0000256" key="6">
    <source>
        <dbReference type="SAM" id="SignalP"/>
    </source>
</evidence>
<comment type="subcellular location">
    <subcellularLocation>
        <location evidence="1">Cell outer membrane</location>
    </subcellularLocation>
</comment>
<feature type="signal peptide" evidence="6">
    <location>
        <begin position="1"/>
        <end position="22"/>
    </location>
</feature>
<dbReference type="HOGENOM" id="CLU_015553_0_1_10"/>
<dbReference type="STRING" id="927665.HMPREF1535_04312"/>
<dbReference type="AlphaFoldDB" id="A0A0F5IRB2"/>
<proteinExistence type="inferred from homology"/>
<evidence type="ECO:0008006" key="11">
    <source>
        <dbReference type="Google" id="ProtNLM"/>
    </source>
</evidence>
<keyword evidence="4" id="KW-0472">Membrane</keyword>